<evidence type="ECO:0000313" key="3">
    <source>
        <dbReference type="EMBL" id="RZS71503.1"/>
    </source>
</evidence>
<gene>
    <name evidence="3" type="ORF">EV199_3407</name>
</gene>
<feature type="transmembrane region" description="Helical" evidence="1">
    <location>
        <begin position="12"/>
        <end position="32"/>
    </location>
</feature>
<feature type="transmembrane region" description="Helical" evidence="1">
    <location>
        <begin position="473"/>
        <end position="492"/>
    </location>
</feature>
<dbReference type="Proteomes" id="UP000293874">
    <property type="component" value="Unassembled WGS sequence"/>
</dbReference>
<name>A0A4Q7MWG9_9BACT</name>
<dbReference type="EMBL" id="SGXA01000002">
    <property type="protein sequence ID" value="RZS71503.1"/>
    <property type="molecule type" value="Genomic_DNA"/>
</dbReference>
<dbReference type="GO" id="GO:0008237">
    <property type="term" value="F:metallopeptidase activity"/>
    <property type="evidence" value="ECO:0007669"/>
    <property type="project" value="InterPro"/>
</dbReference>
<dbReference type="Gene3D" id="1.10.390.10">
    <property type="entry name" value="Neutral Protease Domain 2"/>
    <property type="match status" value="1"/>
</dbReference>
<feature type="transmembrane region" description="Helical" evidence="1">
    <location>
        <begin position="243"/>
        <end position="263"/>
    </location>
</feature>
<keyword evidence="1" id="KW-0472">Membrane</keyword>
<keyword evidence="1" id="KW-0812">Transmembrane</keyword>
<accession>A0A4Q7MWG9</accession>
<feature type="transmembrane region" description="Helical" evidence="1">
    <location>
        <begin position="323"/>
        <end position="344"/>
    </location>
</feature>
<feature type="transmembrane region" description="Helical" evidence="1">
    <location>
        <begin position="171"/>
        <end position="190"/>
    </location>
</feature>
<feature type="transmembrane region" description="Helical" evidence="1">
    <location>
        <begin position="410"/>
        <end position="435"/>
    </location>
</feature>
<keyword evidence="1" id="KW-1133">Transmembrane helix</keyword>
<comment type="caution">
    <text evidence="3">The sequence shown here is derived from an EMBL/GenBank/DDBJ whole genome shotgun (WGS) entry which is preliminary data.</text>
</comment>
<organism evidence="3 4">
    <name type="scientific">Pseudobacter ginsenosidimutans</name>
    <dbReference type="NCBI Taxonomy" id="661488"/>
    <lineage>
        <taxon>Bacteria</taxon>
        <taxon>Pseudomonadati</taxon>
        <taxon>Bacteroidota</taxon>
        <taxon>Chitinophagia</taxon>
        <taxon>Chitinophagales</taxon>
        <taxon>Chitinophagaceae</taxon>
        <taxon>Pseudobacter</taxon>
    </lineage>
</organism>
<feature type="transmembrane region" description="Helical" evidence="1">
    <location>
        <begin position="142"/>
        <end position="164"/>
    </location>
</feature>
<dbReference type="AlphaFoldDB" id="A0A4Q7MWG9"/>
<dbReference type="Pfam" id="PF01433">
    <property type="entry name" value="Peptidase_M1"/>
    <property type="match status" value="1"/>
</dbReference>
<feature type="transmembrane region" description="Helical" evidence="1">
    <location>
        <begin position="102"/>
        <end position="122"/>
    </location>
</feature>
<protein>
    <submittedName>
        <fullName evidence="3">Peptidase M1-like protein</fullName>
    </submittedName>
</protein>
<feature type="domain" description="Peptidase M1 membrane alanine aminopeptidase" evidence="2">
    <location>
        <begin position="840"/>
        <end position="1044"/>
    </location>
</feature>
<evidence type="ECO:0000256" key="1">
    <source>
        <dbReference type="SAM" id="Phobius"/>
    </source>
</evidence>
<reference evidence="3 4" key="1">
    <citation type="submission" date="2019-02" db="EMBL/GenBank/DDBJ databases">
        <title>Genomic Encyclopedia of Type Strains, Phase IV (KMG-IV): sequencing the most valuable type-strain genomes for metagenomic binning, comparative biology and taxonomic classification.</title>
        <authorList>
            <person name="Goeker M."/>
        </authorList>
    </citation>
    <scope>NUCLEOTIDE SEQUENCE [LARGE SCALE GENOMIC DNA]</scope>
    <source>
        <strain evidence="3 4">DSM 18116</strain>
    </source>
</reference>
<evidence type="ECO:0000259" key="2">
    <source>
        <dbReference type="Pfam" id="PF01433"/>
    </source>
</evidence>
<feature type="transmembrane region" description="Helical" evidence="1">
    <location>
        <begin position="523"/>
        <end position="545"/>
    </location>
</feature>
<feature type="transmembrane region" description="Helical" evidence="1">
    <location>
        <begin position="364"/>
        <end position="381"/>
    </location>
</feature>
<dbReference type="InterPro" id="IPR027268">
    <property type="entry name" value="Peptidase_M4/M1_CTD_sf"/>
</dbReference>
<sequence length="1072" mass="122241">MTALFLFDIKRFFKRWSTYVLLTLIVALGVVIGKDAHFTISESVYQNSPYQISFITALFSLSAILFSTILVAQHANKELDHNFQQIFFSTPIRKNQFIGARFASLLTISFFLTVLFTGSFLFGHQLSASNLKSESVSWLYYIQPVLLFTFINTLLITAVLSFVGWISKNKLIIYVSGLLLYMIYTVTLIYSGSPLIAGALPQSEQSRLISAVVDPFGMSAYFYQTSSWTVEQRNTQLISIKGLFALNRMIVVLVSLLFLFLSVRKFSFSKRQSRTPSKSKENTHENNLSFSYKRTPTQHNAQAQAKSLLSFSKIHLTYIVKSIPFILALLCVLFTVGMEMYAAIEKGLRIPQQYVSSGLMTNTIIQHFYELGLIIVLYYAFDIFWRSNSVRFDLIENSTANTSTAYFSKWISLTAVALIFTIALIFEGIVFQLLYNYPAIEWKVYGNLLLFITLPLILMSGFLLLIKKIINRKYVGLGVAILFVLIMATSIGKNFITHPLAKILHVVQVKYSDMNGFGIYGSAYLKGIFFELCCLVALLCIYNLVKKTNRSWQVWMLLIGAVSISSYTGIKLLDGYKPKSETAGLTAQANYETQYRKYSNRPQPTVTSIITTVDLFPEENAYHIKGSYTLENKTNSNIDSILVNFANDFKIESAALQIADEIIRVKDQYQVLALQKALMPNQKATFHFNISYQWKAVNGHQSFNAIVENGSFIRISRYYPHFGYVLENEIEDDAIRKKYKLGAMSATTRFDAPKTANDDFITLDMTISTSGNQTALGIGELTKNWKQQNRNYFQYKTNDLIPFRFGISSAQYAVKKENYKGKSIEIYFHPTHAENVDHLMNNARLTMDYCETNFANYPFETIRFAEVSGFTSGFAATAYPTTIYMTENMVFHSNIKADKQQDVINELAGHELAHLWWGNNQINPDDRDGSAMLTETLAMYTEMMLLKKMHGKEKMLDRIKMHLDIYSFSKGFSIEQPLYKVQAGETHISYSKGAVVMYLLSELIGEQKINEVLRSFIEKHKFPYPKPVSTDFLTELYRLTNPSVHPKIDTLFKKIEPLSVEVPLIAENSFRQ</sequence>
<dbReference type="InterPro" id="IPR014782">
    <property type="entry name" value="Peptidase_M1_dom"/>
</dbReference>
<dbReference type="GO" id="GO:0008270">
    <property type="term" value="F:zinc ion binding"/>
    <property type="evidence" value="ECO:0007669"/>
    <property type="project" value="InterPro"/>
</dbReference>
<feature type="transmembrane region" description="Helical" evidence="1">
    <location>
        <begin position="447"/>
        <end position="466"/>
    </location>
</feature>
<dbReference type="RefSeq" id="WP_130542004.1">
    <property type="nucleotide sequence ID" value="NZ_SGXA01000002.1"/>
</dbReference>
<evidence type="ECO:0000313" key="4">
    <source>
        <dbReference type="Proteomes" id="UP000293874"/>
    </source>
</evidence>
<feature type="transmembrane region" description="Helical" evidence="1">
    <location>
        <begin position="52"/>
        <end position="72"/>
    </location>
</feature>
<feature type="transmembrane region" description="Helical" evidence="1">
    <location>
        <begin position="552"/>
        <end position="570"/>
    </location>
</feature>
<dbReference type="SUPFAM" id="SSF55486">
    <property type="entry name" value="Metalloproteases ('zincins'), catalytic domain"/>
    <property type="match status" value="1"/>
</dbReference>
<keyword evidence="4" id="KW-1185">Reference proteome</keyword>
<proteinExistence type="predicted"/>